<sequence length="62" mass="7083">MALKAVFASCQSLASWLRLDSSAIEFRDPGRSCAPRLIHVCYRRRVVHMINTAVFFIEWANA</sequence>
<name>A0ABQ9Z4L1_9CRUS</name>
<reference evidence="1 2" key="1">
    <citation type="journal article" date="2023" name="Nucleic Acids Res.">
        <title>The hologenome of Daphnia magna reveals possible DNA methylation and microbiome-mediated evolution of the host genome.</title>
        <authorList>
            <person name="Chaturvedi A."/>
            <person name="Li X."/>
            <person name="Dhandapani V."/>
            <person name="Marshall H."/>
            <person name="Kissane S."/>
            <person name="Cuenca-Cambronero M."/>
            <person name="Asole G."/>
            <person name="Calvet F."/>
            <person name="Ruiz-Romero M."/>
            <person name="Marangio P."/>
            <person name="Guigo R."/>
            <person name="Rago D."/>
            <person name="Mirbahai L."/>
            <person name="Eastwood N."/>
            <person name="Colbourne J.K."/>
            <person name="Zhou J."/>
            <person name="Mallon E."/>
            <person name="Orsini L."/>
        </authorList>
    </citation>
    <scope>NUCLEOTIDE SEQUENCE [LARGE SCALE GENOMIC DNA]</scope>
    <source>
        <strain evidence="1">LRV0_1</strain>
    </source>
</reference>
<dbReference type="Proteomes" id="UP001234178">
    <property type="component" value="Unassembled WGS sequence"/>
</dbReference>
<evidence type="ECO:0000313" key="2">
    <source>
        <dbReference type="Proteomes" id="UP001234178"/>
    </source>
</evidence>
<comment type="caution">
    <text evidence="1">The sequence shown here is derived from an EMBL/GenBank/DDBJ whole genome shotgun (WGS) entry which is preliminary data.</text>
</comment>
<gene>
    <name evidence="1" type="ORF">OUZ56_012982</name>
</gene>
<keyword evidence="2" id="KW-1185">Reference proteome</keyword>
<protein>
    <submittedName>
        <fullName evidence="1">Uncharacterized protein</fullName>
    </submittedName>
</protein>
<dbReference type="EMBL" id="JAOYFB010000002">
    <property type="protein sequence ID" value="KAK4007830.1"/>
    <property type="molecule type" value="Genomic_DNA"/>
</dbReference>
<accession>A0ABQ9Z4L1</accession>
<organism evidence="1 2">
    <name type="scientific">Daphnia magna</name>
    <dbReference type="NCBI Taxonomy" id="35525"/>
    <lineage>
        <taxon>Eukaryota</taxon>
        <taxon>Metazoa</taxon>
        <taxon>Ecdysozoa</taxon>
        <taxon>Arthropoda</taxon>
        <taxon>Crustacea</taxon>
        <taxon>Branchiopoda</taxon>
        <taxon>Diplostraca</taxon>
        <taxon>Cladocera</taxon>
        <taxon>Anomopoda</taxon>
        <taxon>Daphniidae</taxon>
        <taxon>Daphnia</taxon>
    </lineage>
</organism>
<proteinExistence type="predicted"/>
<evidence type="ECO:0000313" key="1">
    <source>
        <dbReference type="EMBL" id="KAK4007830.1"/>
    </source>
</evidence>